<organism evidence="1 2">
    <name type="scientific">Thermobaculum terrenum (strain ATCC BAA-798 / CCMEE 7001 / YNP1)</name>
    <dbReference type="NCBI Taxonomy" id="525904"/>
    <lineage>
        <taxon>Bacteria</taxon>
        <taxon>Bacillati</taxon>
        <taxon>Chloroflexota</taxon>
        <taxon>Chloroflexia</taxon>
        <taxon>Candidatus Thermobaculales</taxon>
        <taxon>Candidatus Thermobaculaceae</taxon>
        <taxon>Thermobaculum</taxon>
    </lineage>
</organism>
<reference evidence="2" key="1">
    <citation type="journal article" date="2010" name="Stand. Genomic Sci.">
        <title>Complete genome sequence of 'Thermobaculum terrenum' type strain (YNP1).</title>
        <authorList>
            <person name="Kiss H."/>
            <person name="Cleland D."/>
            <person name="Lapidus A."/>
            <person name="Lucas S."/>
            <person name="Glavina Del Rio T."/>
            <person name="Nolan M."/>
            <person name="Tice H."/>
            <person name="Han C."/>
            <person name="Goodwin L."/>
            <person name="Pitluck S."/>
            <person name="Liolios K."/>
            <person name="Ivanova N."/>
            <person name="Mavromatis K."/>
            <person name="Ovchinnikova G."/>
            <person name="Pati A."/>
            <person name="Chen A."/>
            <person name="Palaniappan K."/>
            <person name="Land M."/>
            <person name="Hauser L."/>
            <person name="Chang Y."/>
            <person name="Jeffries C."/>
            <person name="Lu M."/>
            <person name="Brettin T."/>
            <person name="Detter J."/>
            <person name="Goker M."/>
            <person name="Tindall B."/>
            <person name="Beck B."/>
            <person name="McDermott T."/>
            <person name="Woyke T."/>
            <person name="Bristow J."/>
            <person name="Eisen J."/>
            <person name="Markowitz V."/>
            <person name="Hugenholtz P."/>
            <person name="Kyrpides N."/>
            <person name="Klenk H."/>
            <person name="Cheng J."/>
        </authorList>
    </citation>
    <scope>NUCLEOTIDE SEQUENCE [LARGE SCALE GENOMIC DNA]</scope>
    <source>
        <strain evidence="2">ATCC BAA-798 / YNP1</strain>
    </source>
</reference>
<dbReference type="EMBL" id="CP001826">
    <property type="protein sequence ID" value="ACZ43746.1"/>
    <property type="molecule type" value="Genomic_DNA"/>
</dbReference>
<keyword evidence="2" id="KW-1185">Reference proteome</keyword>
<evidence type="ECO:0000313" key="1">
    <source>
        <dbReference type="EMBL" id="ACZ43746.1"/>
    </source>
</evidence>
<dbReference type="KEGG" id="ttr:Tter_2864"/>
<name>D1CJ26_THET1</name>
<proteinExistence type="predicted"/>
<sequence length="79" mass="8508">MKGPGVDGLSGLFVRGSGGMQVVPMVPTGKGAAASSDAWWHAVLRLEAPVCAQIEIYGKFPISRLLKNREIGNWVVWGW</sequence>
<protein>
    <submittedName>
        <fullName evidence="1">Uncharacterized protein</fullName>
    </submittedName>
</protein>
<dbReference type="HOGENOM" id="CLU_2604919_0_0_0"/>
<gene>
    <name evidence="1" type="ordered locus">Tter_2864</name>
</gene>
<dbReference type="AlphaFoldDB" id="D1CJ26"/>
<dbReference type="Proteomes" id="UP000000323">
    <property type="component" value="Chromosome 2"/>
</dbReference>
<accession>D1CJ26</accession>
<evidence type="ECO:0000313" key="2">
    <source>
        <dbReference type="Proteomes" id="UP000000323"/>
    </source>
</evidence>